<reference evidence="2" key="1">
    <citation type="submission" date="2017-07" db="EMBL/GenBank/DDBJ databases">
        <title>Taro Niue Genome Assembly and Annotation.</title>
        <authorList>
            <person name="Atibalentja N."/>
            <person name="Keating K."/>
            <person name="Fields C.J."/>
        </authorList>
    </citation>
    <scope>NUCLEOTIDE SEQUENCE</scope>
    <source>
        <strain evidence="2">Niue_2</strain>
        <tissue evidence="2">Leaf</tissue>
    </source>
</reference>
<sequence>MWRNGGRRTRNGLYIYLGFRRLVGEALSPPGEGFEREREGVEGMEGREGRGGEMLGVRLFGVSTLESVPMVSLNKTQKGSKEILLHQDSKKEEASDFMEDKQMALEPKVPQTLSLMLSAPQSTVSSKLHPNQTPFPQELQPLPCCPAQANKPHYIAEGNDLELSIAPPKPHSLSKVLSQNGVGAIRVV</sequence>
<gene>
    <name evidence="2" type="ORF">Taro_033400</name>
</gene>
<evidence type="ECO:0000313" key="3">
    <source>
        <dbReference type="Proteomes" id="UP000652761"/>
    </source>
</evidence>
<organism evidence="2 3">
    <name type="scientific">Colocasia esculenta</name>
    <name type="common">Wild taro</name>
    <name type="synonym">Arum esculentum</name>
    <dbReference type="NCBI Taxonomy" id="4460"/>
    <lineage>
        <taxon>Eukaryota</taxon>
        <taxon>Viridiplantae</taxon>
        <taxon>Streptophyta</taxon>
        <taxon>Embryophyta</taxon>
        <taxon>Tracheophyta</taxon>
        <taxon>Spermatophyta</taxon>
        <taxon>Magnoliopsida</taxon>
        <taxon>Liliopsida</taxon>
        <taxon>Araceae</taxon>
        <taxon>Aroideae</taxon>
        <taxon>Colocasieae</taxon>
        <taxon>Colocasia</taxon>
    </lineage>
</organism>
<dbReference type="EMBL" id="NMUH01002546">
    <property type="protein sequence ID" value="MQM00665.1"/>
    <property type="molecule type" value="Genomic_DNA"/>
</dbReference>
<name>A0A843W6W3_COLES</name>
<comment type="caution">
    <text evidence="2">The sequence shown here is derived from an EMBL/GenBank/DDBJ whole genome shotgun (WGS) entry which is preliminary data.</text>
</comment>
<feature type="compositionally biased region" description="Basic and acidic residues" evidence="1">
    <location>
        <begin position="33"/>
        <end position="50"/>
    </location>
</feature>
<keyword evidence="3" id="KW-1185">Reference proteome</keyword>
<proteinExistence type="predicted"/>
<evidence type="ECO:0000313" key="2">
    <source>
        <dbReference type="EMBL" id="MQM00665.1"/>
    </source>
</evidence>
<evidence type="ECO:0000256" key="1">
    <source>
        <dbReference type="SAM" id="MobiDB-lite"/>
    </source>
</evidence>
<accession>A0A843W6W3</accession>
<feature type="region of interest" description="Disordered" evidence="1">
    <location>
        <begin position="30"/>
        <end position="50"/>
    </location>
</feature>
<protein>
    <submittedName>
        <fullName evidence="2">Uncharacterized protein</fullName>
    </submittedName>
</protein>
<dbReference type="AlphaFoldDB" id="A0A843W6W3"/>
<dbReference type="Proteomes" id="UP000652761">
    <property type="component" value="Unassembled WGS sequence"/>
</dbReference>